<evidence type="ECO:0000313" key="2">
    <source>
        <dbReference type="Proteomes" id="UP000821853"/>
    </source>
</evidence>
<comment type="caution">
    <text evidence="1">The sequence shown here is derived from an EMBL/GenBank/DDBJ whole genome shotgun (WGS) entry which is preliminary data.</text>
</comment>
<protein>
    <submittedName>
        <fullName evidence="1">Uncharacterized protein</fullName>
    </submittedName>
</protein>
<dbReference type="EMBL" id="JABSTR010000005">
    <property type="protein sequence ID" value="KAH9371629.1"/>
    <property type="molecule type" value="Genomic_DNA"/>
</dbReference>
<reference evidence="1 2" key="1">
    <citation type="journal article" date="2020" name="Cell">
        <title>Large-Scale Comparative Analyses of Tick Genomes Elucidate Their Genetic Diversity and Vector Capacities.</title>
        <authorList>
            <consortium name="Tick Genome and Microbiome Consortium (TIGMIC)"/>
            <person name="Jia N."/>
            <person name="Wang J."/>
            <person name="Shi W."/>
            <person name="Du L."/>
            <person name="Sun Y."/>
            <person name="Zhan W."/>
            <person name="Jiang J.F."/>
            <person name="Wang Q."/>
            <person name="Zhang B."/>
            <person name="Ji P."/>
            <person name="Bell-Sakyi L."/>
            <person name="Cui X.M."/>
            <person name="Yuan T.T."/>
            <person name="Jiang B.G."/>
            <person name="Yang W.F."/>
            <person name="Lam T.T."/>
            <person name="Chang Q.C."/>
            <person name="Ding S.J."/>
            <person name="Wang X.J."/>
            <person name="Zhu J.G."/>
            <person name="Ruan X.D."/>
            <person name="Zhao L."/>
            <person name="Wei J.T."/>
            <person name="Ye R.Z."/>
            <person name="Que T.C."/>
            <person name="Du C.H."/>
            <person name="Zhou Y.H."/>
            <person name="Cheng J.X."/>
            <person name="Dai P.F."/>
            <person name="Guo W.B."/>
            <person name="Han X.H."/>
            <person name="Huang E.J."/>
            <person name="Li L.F."/>
            <person name="Wei W."/>
            <person name="Gao Y.C."/>
            <person name="Liu J.Z."/>
            <person name="Shao H.Z."/>
            <person name="Wang X."/>
            <person name="Wang C.C."/>
            <person name="Yang T.C."/>
            <person name="Huo Q.B."/>
            <person name="Li W."/>
            <person name="Chen H.Y."/>
            <person name="Chen S.E."/>
            <person name="Zhou L.G."/>
            <person name="Ni X.B."/>
            <person name="Tian J.H."/>
            <person name="Sheng Y."/>
            <person name="Liu T."/>
            <person name="Pan Y.S."/>
            <person name="Xia L.Y."/>
            <person name="Li J."/>
            <person name="Zhao F."/>
            <person name="Cao W.C."/>
        </authorList>
    </citation>
    <scope>NUCLEOTIDE SEQUENCE [LARGE SCALE GENOMIC DNA]</scope>
    <source>
        <strain evidence="1">HaeL-2018</strain>
    </source>
</reference>
<proteinExistence type="predicted"/>
<evidence type="ECO:0000313" key="1">
    <source>
        <dbReference type="EMBL" id="KAH9371629.1"/>
    </source>
</evidence>
<accession>A0A9J6G8K5</accession>
<sequence>MVQRTFNPQKLGFKEVLLRPTSKGVAVVSSDAEGLDRLASTIQESSASQALRVREGEERRHTYKMVGIDPAVGPETLVPQLLEQNELEGECREIRIIRDGEGRPGLRTTILSVTRRVSRQLFHKKKIASGVDTVPHL</sequence>
<organism evidence="1 2">
    <name type="scientific">Haemaphysalis longicornis</name>
    <name type="common">Bush tick</name>
    <dbReference type="NCBI Taxonomy" id="44386"/>
    <lineage>
        <taxon>Eukaryota</taxon>
        <taxon>Metazoa</taxon>
        <taxon>Ecdysozoa</taxon>
        <taxon>Arthropoda</taxon>
        <taxon>Chelicerata</taxon>
        <taxon>Arachnida</taxon>
        <taxon>Acari</taxon>
        <taxon>Parasitiformes</taxon>
        <taxon>Ixodida</taxon>
        <taxon>Ixodoidea</taxon>
        <taxon>Ixodidae</taxon>
        <taxon>Haemaphysalinae</taxon>
        <taxon>Haemaphysalis</taxon>
    </lineage>
</organism>
<dbReference type="AlphaFoldDB" id="A0A9J6G8K5"/>
<keyword evidence="2" id="KW-1185">Reference proteome</keyword>
<dbReference type="Proteomes" id="UP000821853">
    <property type="component" value="Chromosome 3"/>
</dbReference>
<name>A0A9J6G8K5_HAELO</name>
<dbReference type="VEuPathDB" id="VectorBase:HLOH_058680"/>
<gene>
    <name evidence="1" type="ORF">HPB48_017855</name>
</gene>